<evidence type="ECO:0000256" key="6">
    <source>
        <dbReference type="PROSITE-ProRule" id="PRU00146"/>
    </source>
</evidence>
<keyword evidence="3 6" id="KW-0863">Zinc-finger</keyword>
<dbReference type="PROSITE" id="PS50016">
    <property type="entry name" value="ZF_PHD_2"/>
    <property type="match status" value="1"/>
</dbReference>
<comment type="caution">
    <text evidence="8">The sequence shown here is derived from an EMBL/GenBank/DDBJ whole genome shotgun (WGS) entry which is preliminary data.</text>
</comment>
<organism evidence="8 9">
    <name type="scientific">Blepharisma stoltei</name>
    <dbReference type="NCBI Taxonomy" id="1481888"/>
    <lineage>
        <taxon>Eukaryota</taxon>
        <taxon>Sar</taxon>
        <taxon>Alveolata</taxon>
        <taxon>Ciliophora</taxon>
        <taxon>Postciliodesmatophora</taxon>
        <taxon>Heterotrichea</taxon>
        <taxon>Heterotrichida</taxon>
        <taxon>Blepharismidae</taxon>
        <taxon>Blepharisma</taxon>
    </lineage>
</organism>
<comment type="subcellular location">
    <subcellularLocation>
        <location evidence="1">Nucleus</location>
    </subcellularLocation>
</comment>
<keyword evidence="4" id="KW-0862">Zinc</keyword>
<gene>
    <name evidence="8" type="ORF">BSTOLATCC_MIC140</name>
</gene>
<reference evidence="8" key="1">
    <citation type="submission" date="2021-09" db="EMBL/GenBank/DDBJ databases">
        <authorList>
            <consortium name="AG Swart"/>
            <person name="Singh M."/>
            <person name="Singh A."/>
            <person name="Seah K."/>
            <person name="Emmerich C."/>
        </authorList>
    </citation>
    <scope>NUCLEOTIDE SEQUENCE</scope>
    <source>
        <strain evidence="8">ATCC30299</strain>
    </source>
</reference>
<evidence type="ECO:0000256" key="1">
    <source>
        <dbReference type="ARBA" id="ARBA00004123"/>
    </source>
</evidence>
<protein>
    <recommendedName>
        <fullName evidence="7">PHD-type domain-containing protein</fullName>
    </recommendedName>
</protein>
<sequence>MPKQVIQPISLLKRNLKSKQQIFHVKSTPKILSKYKYKRKSSVDLQQQFTKSETTEIQAIEFEALPKTLQAYFKTSQMKNHIKPDRYASQEIPEFHHKEKPSSPQQQVKSTTEKVEDGTVYCICNRPYQQGEIMFKCEGFCGNWYHPNCINMQASETERQLNTNERWYCPECLQTAIEVMQDSNVVKESKRMRAN</sequence>
<evidence type="ECO:0000256" key="5">
    <source>
        <dbReference type="ARBA" id="ARBA00023242"/>
    </source>
</evidence>
<evidence type="ECO:0000256" key="4">
    <source>
        <dbReference type="ARBA" id="ARBA00022833"/>
    </source>
</evidence>
<dbReference type="InterPro" id="IPR011011">
    <property type="entry name" value="Znf_FYVE_PHD"/>
</dbReference>
<evidence type="ECO:0000256" key="3">
    <source>
        <dbReference type="ARBA" id="ARBA00022771"/>
    </source>
</evidence>
<dbReference type="SMART" id="SM00249">
    <property type="entry name" value="PHD"/>
    <property type="match status" value="1"/>
</dbReference>
<evidence type="ECO:0000256" key="2">
    <source>
        <dbReference type="ARBA" id="ARBA00022723"/>
    </source>
</evidence>
<dbReference type="SUPFAM" id="SSF57903">
    <property type="entry name" value="FYVE/PHD zinc finger"/>
    <property type="match status" value="1"/>
</dbReference>
<dbReference type="InterPro" id="IPR013083">
    <property type="entry name" value="Znf_RING/FYVE/PHD"/>
</dbReference>
<accession>A0AAU9IKF0</accession>
<dbReference type="EMBL" id="CAJZBQ010000001">
    <property type="protein sequence ID" value="CAG9309925.1"/>
    <property type="molecule type" value="Genomic_DNA"/>
</dbReference>
<dbReference type="Gene3D" id="3.30.40.10">
    <property type="entry name" value="Zinc/RING finger domain, C3HC4 (zinc finger)"/>
    <property type="match status" value="1"/>
</dbReference>
<proteinExistence type="predicted"/>
<name>A0AAU9IKF0_9CILI</name>
<dbReference type="Proteomes" id="UP001162131">
    <property type="component" value="Unassembled WGS sequence"/>
</dbReference>
<dbReference type="GO" id="GO:0008270">
    <property type="term" value="F:zinc ion binding"/>
    <property type="evidence" value="ECO:0007669"/>
    <property type="project" value="UniProtKB-KW"/>
</dbReference>
<dbReference type="GO" id="GO:0045893">
    <property type="term" value="P:positive regulation of DNA-templated transcription"/>
    <property type="evidence" value="ECO:0007669"/>
    <property type="project" value="TreeGrafter"/>
</dbReference>
<keyword evidence="2" id="KW-0479">Metal-binding</keyword>
<dbReference type="InterPro" id="IPR019786">
    <property type="entry name" value="Zinc_finger_PHD-type_CS"/>
</dbReference>
<dbReference type="PANTHER" id="PTHR46174">
    <property type="entry name" value="CXXC-TYPE ZINC FINGER PROTEIN 1"/>
    <property type="match status" value="1"/>
</dbReference>
<evidence type="ECO:0000313" key="9">
    <source>
        <dbReference type="Proteomes" id="UP001162131"/>
    </source>
</evidence>
<dbReference type="PANTHER" id="PTHR46174:SF1">
    <property type="entry name" value="CXXC-TYPE ZINC FINGER PROTEIN 1"/>
    <property type="match status" value="1"/>
</dbReference>
<dbReference type="PROSITE" id="PS01359">
    <property type="entry name" value="ZF_PHD_1"/>
    <property type="match status" value="1"/>
</dbReference>
<evidence type="ECO:0000313" key="8">
    <source>
        <dbReference type="EMBL" id="CAG9309925.1"/>
    </source>
</evidence>
<keyword evidence="5" id="KW-0539">Nucleus</keyword>
<feature type="domain" description="PHD-type" evidence="7">
    <location>
        <begin position="119"/>
        <end position="175"/>
    </location>
</feature>
<evidence type="ECO:0000259" key="7">
    <source>
        <dbReference type="PROSITE" id="PS50016"/>
    </source>
</evidence>
<keyword evidence="9" id="KW-1185">Reference proteome</keyword>
<dbReference type="AlphaFoldDB" id="A0AAU9IKF0"/>
<dbReference type="InterPro" id="IPR019787">
    <property type="entry name" value="Znf_PHD-finger"/>
</dbReference>
<dbReference type="InterPro" id="IPR037869">
    <property type="entry name" value="Spp1/CFP1"/>
</dbReference>
<dbReference type="Pfam" id="PF00628">
    <property type="entry name" value="PHD"/>
    <property type="match status" value="1"/>
</dbReference>
<dbReference type="GO" id="GO:0048188">
    <property type="term" value="C:Set1C/COMPASS complex"/>
    <property type="evidence" value="ECO:0007669"/>
    <property type="project" value="InterPro"/>
</dbReference>
<dbReference type="InterPro" id="IPR001965">
    <property type="entry name" value="Znf_PHD"/>
</dbReference>